<feature type="transmembrane region" description="Helical" evidence="7">
    <location>
        <begin position="480"/>
        <end position="500"/>
    </location>
</feature>
<keyword evidence="3 7" id="KW-0812">Transmembrane</keyword>
<dbReference type="AlphaFoldDB" id="A0A423XNS3"/>
<feature type="transmembrane region" description="Helical" evidence="7">
    <location>
        <begin position="506"/>
        <end position="528"/>
    </location>
</feature>
<dbReference type="OrthoDB" id="40134at2759"/>
<proteinExistence type="inferred from homology"/>
<dbReference type="InterPro" id="IPR013057">
    <property type="entry name" value="AA_transpt_TM"/>
</dbReference>
<protein>
    <recommendedName>
        <fullName evidence="8">Amino acid transporter transmembrane domain-containing protein</fullName>
    </recommendedName>
</protein>
<gene>
    <name evidence="9" type="ORF">VPNG_00273</name>
</gene>
<comment type="similarity">
    <text evidence="2">Belongs to the amino acid/polyamine transporter 2 family.</text>
</comment>
<reference evidence="9 10" key="1">
    <citation type="submission" date="2015-09" db="EMBL/GenBank/DDBJ databases">
        <title>Host preference determinants of Valsa canker pathogens revealed by comparative genomics.</title>
        <authorList>
            <person name="Yin Z."/>
            <person name="Huang L."/>
        </authorList>
    </citation>
    <scope>NUCLEOTIDE SEQUENCE [LARGE SCALE GENOMIC DNA]</scope>
    <source>
        <strain evidence="9 10">SXYLt</strain>
    </source>
</reference>
<feature type="transmembrane region" description="Helical" evidence="7">
    <location>
        <begin position="192"/>
        <end position="213"/>
    </location>
</feature>
<feature type="transmembrane region" description="Helical" evidence="7">
    <location>
        <begin position="435"/>
        <end position="460"/>
    </location>
</feature>
<feature type="domain" description="Amino acid transporter transmembrane" evidence="8">
    <location>
        <begin position="157"/>
        <end position="528"/>
    </location>
</feature>
<feature type="transmembrane region" description="Helical" evidence="7">
    <location>
        <begin position="265"/>
        <end position="288"/>
    </location>
</feature>
<feature type="transmembrane region" description="Helical" evidence="7">
    <location>
        <begin position="362"/>
        <end position="381"/>
    </location>
</feature>
<evidence type="ECO:0000256" key="5">
    <source>
        <dbReference type="ARBA" id="ARBA00023136"/>
    </source>
</evidence>
<feature type="transmembrane region" description="Helical" evidence="7">
    <location>
        <begin position="393"/>
        <end position="415"/>
    </location>
</feature>
<name>A0A423XNS3_9PEZI</name>
<evidence type="ECO:0000259" key="8">
    <source>
        <dbReference type="Pfam" id="PF01490"/>
    </source>
</evidence>
<keyword evidence="4 7" id="KW-1133">Transmembrane helix</keyword>
<dbReference type="Pfam" id="PF01490">
    <property type="entry name" value="Aa_trans"/>
    <property type="match status" value="1"/>
</dbReference>
<dbReference type="STRING" id="1230097.A0A423XNS3"/>
<feature type="compositionally biased region" description="Basic and acidic residues" evidence="6">
    <location>
        <begin position="87"/>
        <end position="119"/>
    </location>
</feature>
<evidence type="ECO:0000313" key="10">
    <source>
        <dbReference type="Proteomes" id="UP000285146"/>
    </source>
</evidence>
<evidence type="ECO:0000256" key="1">
    <source>
        <dbReference type="ARBA" id="ARBA00004141"/>
    </source>
</evidence>
<evidence type="ECO:0000256" key="6">
    <source>
        <dbReference type="SAM" id="MobiDB-lite"/>
    </source>
</evidence>
<dbReference type="Proteomes" id="UP000285146">
    <property type="component" value="Unassembled WGS sequence"/>
</dbReference>
<keyword evidence="10" id="KW-1185">Reference proteome</keyword>
<evidence type="ECO:0000256" key="3">
    <source>
        <dbReference type="ARBA" id="ARBA00022692"/>
    </source>
</evidence>
<dbReference type="EMBL" id="LKEB01000001">
    <property type="protein sequence ID" value="ROW17950.1"/>
    <property type="molecule type" value="Genomic_DNA"/>
</dbReference>
<feature type="transmembrane region" description="Helical" evidence="7">
    <location>
        <begin position="234"/>
        <end position="259"/>
    </location>
</feature>
<sequence>MALGTLVEPVADPRLSINVEKPDDQIQERSWGLTARVDPSVYFEEYQYWAAIEREEEHEANRQYIEERGPLTVGKLLKNRFSKGIHQERAEKAEKEKAEKEKVEREEPEKEKPEKENPEIAKAQSEVSGEGVIDKPSFGSSVSNEEWKTAARSLRTASWGTIFYLITADILGWSTCPYVFSQVGWGMGVGLYILFGIAAAASGWMIWKVFLALDSSRYPMQSFGDTYFRIFGPYWRHMINAFQAVQILMTVAVLVLANAQIIAQWNAHICFIVCMVIIMIIGIVLGSIRSLQRLGWLCNLCVWMNIVSFLIVIVACAKYPIDYSVVLNSTLIKTIEPAHTFAGPPPDAYQQSAYGTAATMSGVNNIVYSYGGALLFVAFLAEMRHPWDFWKGMLCAQSFICIVYIFFGAFVYGHLGQYSASNITQVIYPVSLQTAGNVFSFVTGLIACTLYFNIGMKVVYIEVFQEILHFPEITTTKGRWSWYALGPIYWIIAFVIAAAVPNLNGISSLVGGLMILNFTYTFPAFMYLGYRIRVDAKLEGEGFDPITRVTTRHDGGWQRWWRGFKVNWHLNTIYFLYGCGGLACSGMGCWSAIESLIALFGPGGTVATSFGCAQPV</sequence>
<dbReference type="GO" id="GO:0015179">
    <property type="term" value="F:L-amino acid transmembrane transporter activity"/>
    <property type="evidence" value="ECO:0007669"/>
    <property type="project" value="TreeGrafter"/>
</dbReference>
<dbReference type="PANTHER" id="PTHR22950">
    <property type="entry name" value="AMINO ACID TRANSPORTER"/>
    <property type="match status" value="1"/>
</dbReference>
<evidence type="ECO:0000256" key="4">
    <source>
        <dbReference type="ARBA" id="ARBA00022989"/>
    </source>
</evidence>
<feature type="region of interest" description="Disordered" evidence="6">
    <location>
        <begin position="87"/>
        <end position="141"/>
    </location>
</feature>
<accession>A0A423XNS3</accession>
<keyword evidence="5 7" id="KW-0472">Membrane</keyword>
<evidence type="ECO:0000313" key="9">
    <source>
        <dbReference type="EMBL" id="ROW17950.1"/>
    </source>
</evidence>
<organism evidence="9 10">
    <name type="scientific">Cytospora leucostoma</name>
    <dbReference type="NCBI Taxonomy" id="1230097"/>
    <lineage>
        <taxon>Eukaryota</taxon>
        <taxon>Fungi</taxon>
        <taxon>Dikarya</taxon>
        <taxon>Ascomycota</taxon>
        <taxon>Pezizomycotina</taxon>
        <taxon>Sordariomycetes</taxon>
        <taxon>Sordariomycetidae</taxon>
        <taxon>Diaporthales</taxon>
        <taxon>Cytosporaceae</taxon>
        <taxon>Cytospora</taxon>
    </lineage>
</organism>
<comment type="subcellular location">
    <subcellularLocation>
        <location evidence="1">Membrane</location>
        <topology evidence="1">Multi-pass membrane protein</topology>
    </subcellularLocation>
</comment>
<dbReference type="InParanoid" id="A0A423XNS3"/>
<feature type="transmembrane region" description="Helical" evidence="7">
    <location>
        <begin position="300"/>
        <end position="321"/>
    </location>
</feature>
<comment type="caution">
    <text evidence="9">The sequence shown here is derived from an EMBL/GenBank/DDBJ whole genome shotgun (WGS) entry which is preliminary data.</text>
</comment>
<dbReference type="GO" id="GO:0016020">
    <property type="term" value="C:membrane"/>
    <property type="evidence" value="ECO:0007669"/>
    <property type="project" value="UniProtKB-SubCell"/>
</dbReference>
<dbReference type="PANTHER" id="PTHR22950:SF461">
    <property type="entry name" value="AMINO ACID TRANSPORTER TRANSMEMBRANE DOMAIN-CONTAINING PROTEIN"/>
    <property type="match status" value="1"/>
</dbReference>
<feature type="transmembrane region" description="Helical" evidence="7">
    <location>
        <begin position="162"/>
        <end position="180"/>
    </location>
</feature>
<evidence type="ECO:0000256" key="7">
    <source>
        <dbReference type="SAM" id="Phobius"/>
    </source>
</evidence>
<evidence type="ECO:0000256" key="2">
    <source>
        <dbReference type="ARBA" id="ARBA00008066"/>
    </source>
</evidence>